<evidence type="ECO:0000313" key="1">
    <source>
        <dbReference type="EMBL" id="GAG99521.1"/>
    </source>
</evidence>
<protein>
    <submittedName>
        <fullName evidence="1">Uncharacterized protein</fullName>
    </submittedName>
</protein>
<organism evidence="1">
    <name type="scientific">marine sediment metagenome</name>
    <dbReference type="NCBI Taxonomy" id="412755"/>
    <lineage>
        <taxon>unclassified sequences</taxon>
        <taxon>metagenomes</taxon>
        <taxon>ecological metagenomes</taxon>
    </lineage>
</organism>
<gene>
    <name evidence="1" type="ORF">S01H4_47474</name>
</gene>
<feature type="non-terminal residue" evidence="1">
    <location>
        <position position="50"/>
    </location>
</feature>
<name>X1DT02_9ZZZZ</name>
<sequence length="50" mass="5626">MKLLDAKITAARNLSFFAYATGELYEPLAANHYQTLKKFKKLGLPVNPDI</sequence>
<accession>X1DT02</accession>
<comment type="caution">
    <text evidence="1">The sequence shown here is derived from an EMBL/GenBank/DDBJ whole genome shotgun (WGS) entry which is preliminary data.</text>
</comment>
<reference evidence="1" key="1">
    <citation type="journal article" date="2014" name="Front. Microbiol.">
        <title>High frequency of phylogenetically diverse reductive dehalogenase-homologous genes in deep subseafloor sedimentary metagenomes.</title>
        <authorList>
            <person name="Kawai M."/>
            <person name="Futagami T."/>
            <person name="Toyoda A."/>
            <person name="Takaki Y."/>
            <person name="Nishi S."/>
            <person name="Hori S."/>
            <person name="Arai W."/>
            <person name="Tsubouchi T."/>
            <person name="Morono Y."/>
            <person name="Uchiyama I."/>
            <person name="Ito T."/>
            <person name="Fujiyama A."/>
            <person name="Inagaki F."/>
            <person name="Takami H."/>
        </authorList>
    </citation>
    <scope>NUCLEOTIDE SEQUENCE</scope>
    <source>
        <strain evidence="1">Expedition CK06-06</strain>
    </source>
</reference>
<dbReference type="EMBL" id="BART01026656">
    <property type="protein sequence ID" value="GAG99521.1"/>
    <property type="molecule type" value="Genomic_DNA"/>
</dbReference>
<dbReference type="SUPFAM" id="SSF56091">
    <property type="entry name" value="DNA ligase/mRNA capping enzyme, catalytic domain"/>
    <property type="match status" value="1"/>
</dbReference>
<dbReference type="Gene3D" id="3.30.470.30">
    <property type="entry name" value="DNA ligase/mRNA capping enzyme"/>
    <property type="match status" value="1"/>
</dbReference>
<proteinExistence type="predicted"/>
<dbReference type="AlphaFoldDB" id="X1DT02"/>